<evidence type="ECO:0000256" key="5">
    <source>
        <dbReference type="ARBA" id="ARBA00023136"/>
    </source>
</evidence>
<feature type="transmembrane region" description="Helical" evidence="6">
    <location>
        <begin position="337"/>
        <end position="355"/>
    </location>
</feature>
<dbReference type="InterPro" id="IPR002797">
    <property type="entry name" value="Polysacc_synth"/>
</dbReference>
<evidence type="ECO:0008006" key="9">
    <source>
        <dbReference type="Google" id="ProtNLM"/>
    </source>
</evidence>
<keyword evidence="5 6" id="KW-0472">Membrane</keyword>
<dbReference type="InterPro" id="IPR050833">
    <property type="entry name" value="Poly_Biosynth_Transport"/>
</dbReference>
<feature type="transmembrane region" description="Helical" evidence="6">
    <location>
        <begin position="178"/>
        <end position="201"/>
    </location>
</feature>
<feature type="transmembrane region" description="Helical" evidence="6">
    <location>
        <begin position="367"/>
        <end position="387"/>
    </location>
</feature>
<feature type="transmembrane region" description="Helical" evidence="6">
    <location>
        <begin position="304"/>
        <end position="325"/>
    </location>
</feature>
<sequence length="423" mass="48642">MNLEKISHFIRSKKAWDFLIYGFGQAVNLISPVIIVPYVIFVCGEAGLGKIGVGFSFALLVNVWVDYGSYINGTREIATNTYNKDKIEERFLTIYGAKFMLLCFFLLLAALIISTVPFFRVDRTQLLLSLVMVVGQFLNPTWFLQGMQNFVWITVINILSKGIYIAGVLLFVNQSNDYIYVNFFNGIGLIIPSLIGIIYLIQKHQFNLRKFKFASSIQLIRDEFSLTLSQVFFAAYQFAPVMIVSYFCGNFVAGQYRVIEHIVMIFRTYLQTFFNFIYPEICVQIDKDKSNGFQFWLKVNGINYLVVFVLVAVIFFNTPIILQFFKVNAHDITVLSSYFKLGLVLPILMGLTFAVRQLMFAYNSSYYYVRITILATIAYLFLMIFLLKQMGLSGAFIATIMIEIFIIISYFVILKKMDSKKSL</sequence>
<dbReference type="GO" id="GO:0005886">
    <property type="term" value="C:plasma membrane"/>
    <property type="evidence" value="ECO:0007669"/>
    <property type="project" value="UniProtKB-SubCell"/>
</dbReference>
<gene>
    <name evidence="7" type="ORF">EQG61_02595</name>
</gene>
<dbReference type="AlphaFoldDB" id="A0A4Q1KCH3"/>
<protein>
    <recommendedName>
        <fullName evidence="9">Polysaccharide biosynthesis protein C-terminal domain-containing protein</fullName>
    </recommendedName>
</protein>
<dbReference type="Pfam" id="PF01943">
    <property type="entry name" value="Polysacc_synt"/>
    <property type="match status" value="1"/>
</dbReference>
<feature type="transmembrane region" description="Helical" evidence="6">
    <location>
        <begin position="20"/>
        <end position="41"/>
    </location>
</feature>
<feature type="transmembrane region" description="Helical" evidence="6">
    <location>
        <begin position="393"/>
        <end position="413"/>
    </location>
</feature>
<dbReference type="RefSeq" id="WP_129460328.1">
    <property type="nucleotide sequence ID" value="NZ_SBKN01000001.1"/>
</dbReference>
<evidence type="ECO:0000313" key="7">
    <source>
        <dbReference type="EMBL" id="RXR24351.1"/>
    </source>
</evidence>
<feature type="transmembrane region" description="Helical" evidence="6">
    <location>
        <begin position="47"/>
        <end position="65"/>
    </location>
</feature>
<dbReference type="Proteomes" id="UP000289857">
    <property type="component" value="Unassembled WGS sequence"/>
</dbReference>
<evidence type="ECO:0000313" key="8">
    <source>
        <dbReference type="Proteomes" id="UP000289857"/>
    </source>
</evidence>
<proteinExistence type="predicted"/>
<evidence type="ECO:0000256" key="3">
    <source>
        <dbReference type="ARBA" id="ARBA00022692"/>
    </source>
</evidence>
<evidence type="ECO:0000256" key="1">
    <source>
        <dbReference type="ARBA" id="ARBA00004651"/>
    </source>
</evidence>
<keyword evidence="4 6" id="KW-1133">Transmembrane helix</keyword>
<name>A0A4Q1KCH3_9FLAO</name>
<keyword evidence="8" id="KW-1185">Reference proteome</keyword>
<dbReference type="PANTHER" id="PTHR30250:SF11">
    <property type="entry name" value="O-ANTIGEN TRANSPORTER-RELATED"/>
    <property type="match status" value="1"/>
</dbReference>
<feature type="transmembrane region" description="Helical" evidence="6">
    <location>
        <begin position="99"/>
        <end position="119"/>
    </location>
</feature>
<evidence type="ECO:0000256" key="2">
    <source>
        <dbReference type="ARBA" id="ARBA00022475"/>
    </source>
</evidence>
<reference evidence="8" key="1">
    <citation type="submission" date="2019-01" db="EMBL/GenBank/DDBJ databases">
        <title>Cytophagaceae bacterium strain CAR-16.</title>
        <authorList>
            <person name="Chen W.-M."/>
        </authorList>
    </citation>
    <scope>NUCLEOTIDE SEQUENCE [LARGE SCALE GENOMIC DNA]</scope>
    <source>
        <strain evidence="8">WWJ-16</strain>
    </source>
</reference>
<comment type="subcellular location">
    <subcellularLocation>
        <location evidence="1">Cell membrane</location>
        <topology evidence="1">Multi-pass membrane protein</topology>
    </subcellularLocation>
</comment>
<keyword evidence="2" id="KW-1003">Cell membrane</keyword>
<organism evidence="7 8">
    <name type="scientific">Flavobacterium stagni</name>
    <dbReference type="NCBI Taxonomy" id="2506421"/>
    <lineage>
        <taxon>Bacteria</taxon>
        <taxon>Pseudomonadati</taxon>
        <taxon>Bacteroidota</taxon>
        <taxon>Flavobacteriia</taxon>
        <taxon>Flavobacteriales</taxon>
        <taxon>Flavobacteriaceae</taxon>
        <taxon>Flavobacterium</taxon>
    </lineage>
</organism>
<accession>A0A4Q1KCH3</accession>
<dbReference type="EMBL" id="SBKN01000001">
    <property type="protein sequence ID" value="RXR24351.1"/>
    <property type="molecule type" value="Genomic_DNA"/>
</dbReference>
<dbReference type="OrthoDB" id="9815702at2"/>
<dbReference type="PANTHER" id="PTHR30250">
    <property type="entry name" value="PST FAMILY PREDICTED COLANIC ACID TRANSPORTER"/>
    <property type="match status" value="1"/>
</dbReference>
<evidence type="ECO:0000256" key="6">
    <source>
        <dbReference type="SAM" id="Phobius"/>
    </source>
</evidence>
<evidence type="ECO:0000256" key="4">
    <source>
        <dbReference type="ARBA" id="ARBA00022989"/>
    </source>
</evidence>
<comment type="caution">
    <text evidence="7">The sequence shown here is derived from an EMBL/GenBank/DDBJ whole genome shotgun (WGS) entry which is preliminary data.</text>
</comment>
<feature type="transmembrane region" description="Helical" evidence="6">
    <location>
        <begin position="150"/>
        <end position="172"/>
    </location>
</feature>
<keyword evidence="3 6" id="KW-0812">Transmembrane</keyword>